<feature type="domain" description="D-glucuronyl C5-epimerase beta-sandwich" evidence="16">
    <location>
        <begin position="315"/>
        <end position="438"/>
    </location>
</feature>
<keyword evidence="7 14" id="KW-0812">Transmembrane</keyword>
<evidence type="ECO:0000256" key="6">
    <source>
        <dbReference type="ARBA" id="ARBA00012087"/>
    </source>
</evidence>
<evidence type="ECO:0000256" key="5">
    <source>
        <dbReference type="ARBA" id="ARBA00005584"/>
    </source>
</evidence>
<evidence type="ECO:0000256" key="1">
    <source>
        <dbReference type="ARBA" id="ARBA00000434"/>
    </source>
</evidence>
<organism evidence="17 18">
    <name type="scientific">Holothuria leucospilota</name>
    <name type="common">Black long sea cucumber</name>
    <name type="synonym">Mertensiothuria leucospilota</name>
    <dbReference type="NCBI Taxonomy" id="206669"/>
    <lineage>
        <taxon>Eukaryota</taxon>
        <taxon>Metazoa</taxon>
        <taxon>Echinodermata</taxon>
        <taxon>Eleutherozoa</taxon>
        <taxon>Echinozoa</taxon>
        <taxon>Holothuroidea</taxon>
        <taxon>Aspidochirotacea</taxon>
        <taxon>Aspidochirotida</taxon>
        <taxon>Holothuriidae</taxon>
        <taxon>Holothuria</taxon>
    </lineage>
</organism>
<keyword evidence="9 14" id="KW-1133">Transmembrane helix</keyword>
<evidence type="ECO:0000256" key="13">
    <source>
        <dbReference type="SAM" id="MobiDB-lite"/>
    </source>
</evidence>
<dbReference type="Proteomes" id="UP001152320">
    <property type="component" value="Chromosome 21"/>
</dbReference>
<sequence length="667" mass="76567">MKFHQGQCCRQHVDVGQACCKQNKSPRGAHLFAMLGSSSFRMPLRMRLINIRLWLRACILIVASSTLFTFMVLLPCRSINTIDVRDIQIPSQELPEQQHTANLISNSNSEYDSSVRKKPPPDDFTSQMQLKTSPEKHRIEDVILNIDQRPPVLRYKEIECLINDDYSIVGRREGSEVYLPFSFIGKYFEVEGSIASYDGYERFEWHHSNARIHKPVPYRHDGPFMSFAHYSVENRDRVKYFSGTEGVPISTQWDSQGYFYPIQIAQFGLSHYSKNLTEPNPHVLLVDDGEGNKLRWRVEDSTSSTKIVYDSTRHTNVVEFRSAAGKPSYGHGVSVSINEKSLPVLSFDLLMFRNSTITVVMQTEESGIVNLHYTSHIEECTHRGSNVFYGIGPTFKWRTITRDLITDLRKGMHYKEKQPKTRRKSRTTKILKIYLQGRGRIDNMTLSSSNHMNQFYDAANWLVRHQDSSGGWPIMVNRLVDSDMEELKANWYSAMAQGQAISTLVRAYEKTKNIVYLNSAMKGTKLYQIPSTEGGVQARFMDKYQWYEEYPTNPSSFVLNGFIYSLIGLYDLKSSASQENSREAAHLFHEGIKSLKALLPMFDTGSGSVYDLRHVTLGKAPNLARWDYHATHISQLQLIASIDPDPLFQRTVDRWIGYIKGKRAKHN</sequence>
<dbReference type="EMBL" id="JAIZAY010000021">
    <property type="protein sequence ID" value="KAJ8021360.1"/>
    <property type="molecule type" value="Genomic_DNA"/>
</dbReference>
<evidence type="ECO:0000256" key="12">
    <source>
        <dbReference type="ARBA" id="ARBA00037847"/>
    </source>
</evidence>
<keyword evidence="11" id="KW-0413">Isomerase</keyword>
<dbReference type="Gene3D" id="1.50.10.20">
    <property type="match status" value="1"/>
</dbReference>
<accession>A0A9Q0YH68</accession>
<evidence type="ECO:0000256" key="11">
    <source>
        <dbReference type="ARBA" id="ARBA00023235"/>
    </source>
</evidence>
<dbReference type="GO" id="GO:0047464">
    <property type="term" value="F:heparosan-N-sulfate-glucuronate 5-epimerase activity"/>
    <property type="evidence" value="ECO:0007669"/>
    <property type="project" value="UniProtKB-EC"/>
</dbReference>
<keyword evidence="10 14" id="KW-0472">Membrane</keyword>
<evidence type="ECO:0000256" key="14">
    <source>
        <dbReference type="SAM" id="Phobius"/>
    </source>
</evidence>
<dbReference type="EC" id="5.1.3.17" evidence="6"/>
<evidence type="ECO:0000259" key="16">
    <source>
        <dbReference type="Pfam" id="PF21174"/>
    </source>
</evidence>
<feature type="transmembrane region" description="Helical" evidence="14">
    <location>
        <begin position="53"/>
        <end position="74"/>
    </location>
</feature>
<dbReference type="InterPro" id="IPR010598">
    <property type="entry name" value="C5-epim_C"/>
</dbReference>
<dbReference type="GO" id="GO:0005794">
    <property type="term" value="C:Golgi apparatus"/>
    <property type="evidence" value="ECO:0007669"/>
    <property type="project" value="TreeGrafter"/>
</dbReference>
<protein>
    <recommendedName>
        <fullName evidence="6">heparosan-N-sulfate-glucuronate 5-epimerase</fullName>
        <ecNumber evidence="6">5.1.3.17</ecNumber>
    </recommendedName>
</protein>
<evidence type="ECO:0000256" key="8">
    <source>
        <dbReference type="ARBA" id="ARBA00022968"/>
    </source>
</evidence>
<dbReference type="AlphaFoldDB" id="A0A9Q0YH68"/>
<dbReference type="GO" id="GO:0015012">
    <property type="term" value="P:heparan sulfate proteoglycan biosynthetic process"/>
    <property type="evidence" value="ECO:0007669"/>
    <property type="project" value="InterPro"/>
</dbReference>
<evidence type="ECO:0000256" key="9">
    <source>
        <dbReference type="ARBA" id="ARBA00022989"/>
    </source>
</evidence>
<evidence type="ECO:0000259" key="15">
    <source>
        <dbReference type="Pfam" id="PF06662"/>
    </source>
</evidence>
<evidence type="ECO:0000313" key="17">
    <source>
        <dbReference type="EMBL" id="KAJ8021360.1"/>
    </source>
</evidence>
<dbReference type="InterPro" id="IPR039721">
    <property type="entry name" value="C5-epimerase"/>
</dbReference>
<reference evidence="17" key="1">
    <citation type="submission" date="2021-10" db="EMBL/GenBank/DDBJ databases">
        <title>Tropical sea cucumber genome reveals ecological adaptation and Cuvierian tubules defense mechanism.</title>
        <authorList>
            <person name="Chen T."/>
        </authorList>
    </citation>
    <scope>NUCLEOTIDE SEQUENCE</scope>
    <source>
        <strain evidence="17">Nanhai2018</strain>
        <tissue evidence="17">Muscle</tissue>
    </source>
</reference>
<dbReference type="PANTHER" id="PTHR13174:SF3">
    <property type="entry name" value="D-GLUCURONYL C5-EPIMERASE"/>
    <property type="match status" value="1"/>
</dbReference>
<comment type="caution">
    <text evidence="17">The sequence shown here is derived from an EMBL/GenBank/DDBJ whole genome shotgun (WGS) entry which is preliminary data.</text>
</comment>
<evidence type="ECO:0000256" key="10">
    <source>
        <dbReference type="ARBA" id="ARBA00023136"/>
    </source>
</evidence>
<keyword evidence="8" id="KW-0735">Signal-anchor</keyword>
<evidence type="ECO:0000256" key="7">
    <source>
        <dbReference type="ARBA" id="ARBA00022692"/>
    </source>
</evidence>
<comment type="pathway">
    <text evidence="3">Glycan metabolism; heparin biosynthesis.</text>
</comment>
<comment type="subcellular location">
    <subcellularLocation>
        <location evidence="12">Endomembrane system</location>
        <topology evidence="12">Single-pass membrane protein</topology>
    </subcellularLocation>
    <subcellularLocation>
        <location evidence="2">Membrane</location>
        <topology evidence="2">Single-pass type II membrane protein</topology>
    </subcellularLocation>
</comment>
<feature type="domain" description="D-glucuronyl C5-epimerase C-terminal" evidence="15">
    <location>
        <begin position="466"/>
        <end position="656"/>
    </location>
</feature>
<evidence type="ECO:0000313" key="18">
    <source>
        <dbReference type="Proteomes" id="UP001152320"/>
    </source>
</evidence>
<gene>
    <name evidence="17" type="ORF">HOLleu_38532</name>
</gene>
<name>A0A9Q0YH68_HOLLE</name>
<dbReference type="Pfam" id="PF06662">
    <property type="entry name" value="C5-epim_C"/>
    <property type="match status" value="1"/>
</dbReference>
<comment type="catalytic activity">
    <reaction evidence="1">
        <text>[heparosan-N-sulfate](n) = [heparan-N-sulfate](n)</text>
        <dbReference type="Rhea" id="RHEA:20197"/>
        <dbReference type="Rhea" id="RHEA-COMP:9556"/>
        <dbReference type="Rhea" id="RHEA-COMP:9557"/>
        <dbReference type="ChEBI" id="CHEBI:58041"/>
        <dbReference type="ChEBI" id="CHEBI:58287"/>
        <dbReference type="EC" id="5.1.3.17"/>
    </reaction>
</comment>
<evidence type="ECO:0000256" key="3">
    <source>
        <dbReference type="ARBA" id="ARBA00004841"/>
    </source>
</evidence>
<evidence type="ECO:0000256" key="2">
    <source>
        <dbReference type="ARBA" id="ARBA00004606"/>
    </source>
</evidence>
<dbReference type="PANTHER" id="PTHR13174">
    <property type="entry name" value="D-GLUCURONYL C5-EPIMERASE"/>
    <property type="match status" value="1"/>
</dbReference>
<proteinExistence type="inferred from homology"/>
<dbReference type="OrthoDB" id="5914444at2759"/>
<feature type="region of interest" description="Disordered" evidence="13">
    <location>
        <begin position="108"/>
        <end position="131"/>
    </location>
</feature>
<comment type="pathway">
    <text evidence="4">Glycan metabolism; heparan sulfate biosynthesis.</text>
</comment>
<keyword evidence="18" id="KW-1185">Reference proteome</keyword>
<dbReference type="Pfam" id="PF21174">
    <property type="entry name" value="Glce_b_sandwich"/>
    <property type="match status" value="1"/>
</dbReference>
<dbReference type="InterPro" id="IPR059154">
    <property type="entry name" value="Glce_b_sandwich"/>
</dbReference>
<comment type="similarity">
    <text evidence="5">Belongs to the D-glucuronyl C5-epimerase family.</text>
</comment>
<evidence type="ECO:0000256" key="4">
    <source>
        <dbReference type="ARBA" id="ARBA00005093"/>
    </source>
</evidence>